<feature type="region of interest" description="Disordered" evidence="1">
    <location>
        <begin position="28"/>
        <end position="47"/>
    </location>
</feature>
<dbReference type="RefSeq" id="WP_378041510.1">
    <property type="nucleotide sequence ID" value="NZ_JBHLWH010000027.1"/>
</dbReference>
<gene>
    <name evidence="2" type="ORF">ACFFIO_10235</name>
</gene>
<evidence type="ECO:0000256" key="1">
    <source>
        <dbReference type="SAM" id="MobiDB-lite"/>
    </source>
</evidence>
<evidence type="ECO:0000313" key="3">
    <source>
        <dbReference type="Proteomes" id="UP001589766"/>
    </source>
</evidence>
<keyword evidence="3" id="KW-1185">Reference proteome</keyword>
<reference evidence="2 3" key="1">
    <citation type="submission" date="2024-09" db="EMBL/GenBank/DDBJ databases">
        <authorList>
            <person name="Sun Q."/>
            <person name="Mori K."/>
        </authorList>
    </citation>
    <scope>NUCLEOTIDE SEQUENCE [LARGE SCALE GENOMIC DNA]</scope>
    <source>
        <strain evidence="2 3">CCM 7609</strain>
    </source>
</reference>
<evidence type="ECO:0000313" key="2">
    <source>
        <dbReference type="EMBL" id="MFC0248879.1"/>
    </source>
</evidence>
<evidence type="ECO:0008006" key="4">
    <source>
        <dbReference type="Google" id="ProtNLM"/>
    </source>
</evidence>
<organism evidence="2 3">
    <name type="scientific">Citricoccus parietis</name>
    <dbReference type="NCBI Taxonomy" id="592307"/>
    <lineage>
        <taxon>Bacteria</taxon>
        <taxon>Bacillati</taxon>
        <taxon>Actinomycetota</taxon>
        <taxon>Actinomycetes</taxon>
        <taxon>Micrococcales</taxon>
        <taxon>Micrococcaceae</taxon>
        <taxon>Citricoccus</taxon>
    </lineage>
</organism>
<protein>
    <recommendedName>
        <fullName evidence="4">Secreted protein</fullName>
    </recommendedName>
</protein>
<proteinExistence type="predicted"/>
<accession>A0ABV6F6E1</accession>
<name>A0ABV6F6E1_9MICC</name>
<dbReference type="EMBL" id="JBHLWH010000027">
    <property type="protein sequence ID" value="MFC0248879.1"/>
    <property type="molecule type" value="Genomic_DNA"/>
</dbReference>
<dbReference type="Proteomes" id="UP001589766">
    <property type="component" value="Unassembled WGS sequence"/>
</dbReference>
<sequence length="228" mass="23733">MPLERSGYEGDPRPTDEVYHLACLEALAGDEQVPDTEGTGQDEDGELSVTPWSTQSGQALTEGWAYCPTETGGGMAIPSSFEVTPDAANEEGGALNGLTIADSTGQQVGGFRADVSGGAPEGAEVVEVLDVTEQPDYTGALAETVYLRSLVVEAGSGTQLMVDLVSVPEGTDPETLEAWDLAIHDGDQRVVVYGTTPLASANGAEEAADSTLHEVLREMVGSYQPAVQ</sequence>
<comment type="caution">
    <text evidence="2">The sequence shown here is derived from an EMBL/GenBank/DDBJ whole genome shotgun (WGS) entry which is preliminary data.</text>
</comment>